<proteinExistence type="inferred from homology"/>
<evidence type="ECO:0000256" key="7">
    <source>
        <dbReference type="ARBA" id="ARBA00023136"/>
    </source>
</evidence>
<organism evidence="10 11">
    <name type="scientific">Durusdinium trenchii</name>
    <dbReference type="NCBI Taxonomy" id="1381693"/>
    <lineage>
        <taxon>Eukaryota</taxon>
        <taxon>Sar</taxon>
        <taxon>Alveolata</taxon>
        <taxon>Dinophyceae</taxon>
        <taxon>Suessiales</taxon>
        <taxon>Symbiodiniaceae</taxon>
        <taxon>Durusdinium</taxon>
    </lineage>
</organism>
<evidence type="ECO:0000256" key="6">
    <source>
        <dbReference type="ARBA" id="ARBA00022989"/>
    </source>
</evidence>
<dbReference type="Proteomes" id="UP001642484">
    <property type="component" value="Unassembled WGS sequence"/>
</dbReference>
<name>A0ABP0I2W0_9DINO</name>
<protein>
    <submittedName>
        <fullName evidence="10">Uncharacterized protein</fullName>
    </submittedName>
</protein>
<evidence type="ECO:0000256" key="4">
    <source>
        <dbReference type="ARBA" id="ARBA00022692"/>
    </source>
</evidence>
<dbReference type="InterPro" id="IPR018108">
    <property type="entry name" value="MCP_transmembrane"/>
</dbReference>
<evidence type="ECO:0000256" key="9">
    <source>
        <dbReference type="RuleBase" id="RU000488"/>
    </source>
</evidence>
<dbReference type="SUPFAM" id="SSF103506">
    <property type="entry name" value="Mitochondrial carrier"/>
    <property type="match status" value="1"/>
</dbReference>
<keyword evidence="3 9" id="KW-0813">Transport</keyword>
<feature type="repeat" description="Solcar" evidence="8">
    <location>
        <begin position="23"/>
        <end position="101"/>
    </location>
</feature>
<comment type="subcellular location">
    <subcellularLocation>
        <location evidence="1">Membrane</location>
        <topology evidence="1">Multi-pass membrane protein</topology>
    </subcellularLocation>
</comment>
<gene>
    <name evidence="10" type="ORF">CCMP2556_LOCUS4660</name>
</gene>
<keyword evidence="6" id="KW-1133">Transmembrane helix</keyword>
<evidence type="ECO:0000256" key="8">
    <source>
        <dbReference type="PROSITE-ProRule" id="PRU00282"/>
    </source>
</evidence>
<evidence type="ECO:0000256" key="2">
    <source>
        <dbReference type="ARBA" id="ARBA00006375"/>
    </source>
</evidence>
<accession>A0ABP0I2W0</accession>
<dbReference type="PANTHER" id="PTHR45667">
    <property type="entry name" value="S-ADENOSYLMETHIONINE MITOCHONDRIAL CARRIER PROTEIN"/>
    <property type="match status" value="1"/>
</dbReference>
<keyword evidence="4 8" id="KW-0812">Transmembrane</keyword>
<evidence type="ECO:0000256" key="5">
    <source>
        <dbReference type="ARBA" id="ARBA00022737"/>
    </source>
</evidence>
<evidence type="ECO:0000313" key="10">
    <source>
        <dbReference type="EMBL" id="CAK8996927.1"/>
    </source>
</evidence>
<sequence>MSSVSDDTESSSHFVTPASDVRLSATQQALAGSTAKGATKLILYPLDTFKSRRQARRFGELQEFRHLQTLRGVYRGIVPKLLLYSPYQAVYMSAYITARDHLLQGPLGDSVATFAVAGAVAEDALDAMSTWPMPIMQLRMGLMLTARLQLAMLLIVLESRARPPLAEPAVEAALEHFQNFLKGRQLVDVLLQMREINLPRISTLGHPKIKFVHSKSGLVNLASSNMQGLC</sequence>
<dbReference type="PROSITE" id="PS50920">
    <property type="entry name" value="SOLCAR"/>
    <property type="match status" value="1"/>
</dbReference>
<dbReference type="Gene3D" id="1.50.40.10">
    <property type="entry name" value="Mitochondrial carrier domain"/>
    <property type="match status" value="1"/>
</dbReference>
<evidence type="ECO:0000256" key="3">
    <source>
        <dbReference type="ARBA" id="ARBA00022448"/>
    </source>
</evidence>
<evidence type="ECO:0000256" key="1">
    <source>
        <dbReference type="ARBA" id="ARBA00004141"/>
    </source>
</evidence>
<keyword evidence="5" id="KW-0677">Repeat</keyword>
<dbReference type="Pfam" id="PF00153">
    <property type="entry name" value="Mito_carr"/>
    <property type="match status" value="1"/>
</dbReference>
<evidence type="ECO:0000313" key="11">
    <source>
        <dbReference type="Proteomes" id="UP001642484"/>
    </source>
</evidence>
<dbReference type="EMBL" id="CAXAMN010001925">
    <property type="protein sequence ID" value="CAK8996927.1"/>
    <property type="molecule type" value="Genomic_DNA"/>
</dbReference>
<dbReference type="InterPro" id="IPR023395">
    <property type="entry name" value="MCP_dom_sf"/>
</dbReference>
<keyword evidence="11" id="KW-1185">Reference proteome</keyword>
<keyword evidence="7 8" id="KW-0472">Membrane</keyword>
<comment type="caution">
    <text evidence="10">The sequence shown here is derived from an EMBL/GenBank/DDBJ whole genome shotgun (WGS) entry which is preliminary data.</text>
</comment>
<reference evidence="10 11" key="1">
    <citation type="submission" date="2024-02" db="EMBL/GenBank/DDBJ databases">
        <authorList>
            <person name="Chen Y."/>
            <person name="Shah S."/>
            <person name="Dougan E. K."/>
            <person name="Thang M."/>
            <person name="Chan C."/>
        </authorList>
    </citation>
    <scope>NUCLEOTIDE SEQUENCE [LARGE SCALE GENOMIC DNA]</scope>
</reference>
<comment type="similarity">
    <text evidence="2 9">Belongs to the mitochondrial carrier (TC 2.A.29) family.</text>
</comment>